<evidence type="ECO:0008006" key="3">
    <source>
        <dbReference type="Google" id="ProtNLM"/>
    </source>
</evidence>
<evidence type="ECO:0000313" key="2">
    <source>
        <dbReference type="Proteomes" id="UP000429607"/>
    </source>
</evidence>
<gene>
    <name evidence="1" type="ORF">PR001_g30819</name>
</gene>
<dbReference type="InterPro" id="IPR036397">
    <property type="entry name" value="RNaseH_sf"/>
</dbReference>
<dbReference type="GO" id="GO:0003676">
    <property type="term" value="F:nucleic acid binding"/>
    <property type="evidence" value="ECO:0007669"/>
    <property type="project" value="InterPro"/>
</dbReference>
<dbReference type="EMBL" id="QXFV01007286">
    <property type="protein sequence ID" value="KAE8959163.1"/>
    <property type="molecule type" value="Genomic_DNA"/>
</dbReference>
<dbReference type="PANTHER" id="PTHR47169">
    <property type="entry name" value="OS01G0541250 PROTEIN"/>
    <property type="match status" value="1"/>
</dbReference>
<organism evidence="1 2">
    <name type="scientific">Phytophthora rubi</name>
    <dbReference type="NCBI Taxonomy" id="129364"/>
    <lineage>
        <taxon>Eukaryota</taxon>
        <taxon>Sar</taxon>
        <taxon>Stramenopiles</taxon>
        <taxon>Oomycota</taxon>
        <taxon>Peronosporomycetes</taxon>
        <taxon>Peronosporales</taxon>
        <taxon>Peronosporaceae</taxon>
        <taxon>Phytophthora</taxon>
    </lineage>
</organism>
<accession>A0A6A3GNS0</accession>
<dbReference type="Proteomes" id="UP000429607">
    <property type="component" value="Unassembled WGS sequence"/>
</dbReference>
<name>A0A6A3GNS0_9STRA</name>
<sequence>MLTDANMERRLKFCAGHVDQSSMLFNAMEDVIHVDEKLFYMTTVKRRYVLLPDEAAPTRRVRSKRHIPQVMVLAAVASPRTDPRTGSFFDGKIGLWAFLTHEPAQRSSRNRPAGALVPKEQPVNKSTYREMLVERVLPAIKTKWPGATSGERIVIQQDNASPHISLDDAALRAAVTASGCNVDLRFQPPNSPDLNVLDLSIFNAIQARQQLDTASTLDELVANVKRAHEELPASTLNAAFLTLQCSMDSCVAAGGNNDFKPRHMAKAKMEREGRLPRRIQCSPATASFVRNQARFGGSHHSET</sequence>
<proteinExistence type="predicted"/>
<dbReference type="AlphaFoldDB" id="A0A6A3GNS0"/>
<dbReference type="Gene3D" id="3.30.420.10">
    <property type="entry name" value="Ribonuclease H-like superfamily/Ribonuclease H"/>
    <property type="match status" value="1"/>
</dbReference>
<evidence type="ECO:0000313" key="1">
    <source>
        <dbReference type="EMBL" id="KAE8959163.1"/>
    </source>
</evidence>
<protein>
    <recommendedName>
        <fullName evidence="3">Tc1-like transposase DDE domain-containing protein</fullName>
    </recommendedName>
</protein>
<comment type="caution">
    <text evidence="1">The sequence shown here is derived from an EMBL/GenBank/DDBJ whole genome shotgun (WGS) entry which is preliminary data.</text>
</comment>
<reference evidence="1 2" key="1">
    <citation type="submission" date="2018-09" db="EMBL/GenBank/DDBJ databases">
        <title>Genomic investigation of the strawberry pathogen Phytophthora fragariae indicates pathogenicity is determined by transcriptional variation in three key races.</title>
        <authorList>
            <person name="Adams T.M."/>
            <person name="Armitage A.D."/>
            <person name="Sobczyk M.K."/>
            <person name="Bates H.J."/>
            <person name="Dunwell J.M."/>
            <person name="Nellist C.F."/>
            <person name="Harrison R.J."/>
        </authorList>
    </citation>
    <scope>NUCLEOTIDE SEQUENCE [LARGE SCALE GENOMIC DNA]</scope>
    <source>
        <strain evidence="1 2">SCRP249</strain>
    </source>
</reference>
<dbReference type="PANTHER" id="PTHR47169:SF2">
    <property type="entry name" value="OS01G0541250 PROTEIN"/>
    <property type="match status" value="1"/>
</dbReference>